<comment type="caution">
    <text evidence="2">The sequence shown here is derived from an EMBL/GenBank/DDBJ whole genome shotgun (WGS) entry which is preliminary data.</text>
</comment>
<keyword evidence="1" id="KW-0732">Signal</keyword>
<feature type="signal peptide" evidence="1">
    <location>
        <begin position="1"/>
        <end position="19"/>
    </location>
</feature>
<evidence type="ECO:0008006" key="4">
    <source>
        <dbReference type="Google" id="ProtNLM"/>
    </source>
</evidence>
<dbReference type="Proteomes" id="UP001597106">
    <property type="component" value="Unassembled WGS sequence"/>
</dbReference>
<evidence type="ECO:0000313" key="2">
    <source>
        <dbReference type="EMBL" id="MFD0930820.1"/>
    </source>
</evidence>
<protein>
    <recommendedName>
        <fullName evidence="4">DUF2946 domain-containing protein</fullName>
    </recommendedName>
</protein>
<sequence>MRKRLCLFLICWLPCFVMAANVMSLQMTLADQAFNLAAHAVSSHDRSAQVQSQAEAMPCHHMADAHEHAMPEGDSEVAPGHQCSVCGFCMVSTGVADLQAFPAVVFFAQSHAAPLFEADPVHSQTYPPAIKPPIFA</sequence>
<feature type="chain" id="PRO_5045615019" description="DUF2946 domain-containing protein" evidence="1">
    <location>
        <begin position="20"/>
        <end position="136"/>
    </location>
</feature>
<keyword evidence="3" id="KW-1185">Reference proteome</keyword>
<gene>
    <name evidence="2" type="ORF">ACFQ1T_13610</name>
</gene>
<reference evidence="3" key="1">
    <citation type="journal article" date="2019" name="Int. J. Syst. Evol. Microbiol.">
        <title>The Global Catalogue of Microorganisms (GCM) 10K type strain sequencing project: providing services to taxonomists for standard genome sequencing and annotation.</title>
        <authorList>
            <consortium name="The Broad Institute Genomics Platform"/>
            <consortium name="The Broad Institute Genome Sequencing Center for Infectious Disease"/>
            <person name="Wu L."/>
            <person name="Ma J."/>
        </authorList>
    </citation>
    <scope>NUCLEOTIDE SEQUENCE [LARGE SCALE GENOMIC DNA]</scope>
    <source>
        <strain evidence="3">CCUG 59685</strain>
    </source>
</reference>
<organism evidence="2 3">
    <name type="scientific">Methylophilus glucosoxydans</name>
    <dbReference type="NCBI Taxonomy" id="752553"/>
    <lineage>
        <taxon>Bacteria</taxon>
        <taxon>Pseudomonadati</taxon>
        <taxon>Pseudomonadota</taxon>
        <taxon>Betaproteobacteria</taxon>
        <taxon>Nitrosomonadales</taxon>
        <taxon>Methylophilaceae</taxon>
        <taxon>Methylophilus</taxon>
    </lineage>
</organism>
<name>A0ABW3GJW8_9PROT</name>
<accession>A0ABW3GJW8</accession>
<dbReference type="RefSeq" id="WP_338657244.1">
    <property type="nucleotide sequence ID" value="NZ_JBHTJW010000004.1"/>
</dbReference>
<proteinExistence type="predicted"/>
<dbReference type="EMBL" id="JBHTJW010000004">
    <property type="protein sequence ID" value="MFD0930820.1"/>
    <property type="molecule type" value="Genomic_DNA"/>
</dbReference>
<evidence type="ECO:0000313" key="3">
    <source>
        <dbReference type="Proteomes" id="UP001597106"/>
    </source>
</evidence>
<evidence type="ECO:0000256" key="1">
    <source>
        <dbReference type="SAM" id="SignalP"/>
    </source>
</evidence>